<dbReference type="Proteomes" id="UP000006997">
    <property type="component" value="Unassembled WGS sequence"/>
</dbReference>
<protein>
    <submittedName>
        <fullName evidence="1">Uncharacterized protein</fullName>
    </submittedName>
</protein>
<dbReference type="EMBL" id="AHEN01000033">
    <property type="protein sequence ID" value="EJQ98594.1"/>
    <property type="molecule type" value="Genomic_DNA"/>
</dbReference>
<reference evidence="1 2" key="1">
    <citation type="submission" date="2012-04" db="EMBL/GenBank/DDBJ databases">
        <title>The Genome Sequence of Bacillus cereus MC67.</title>
        <authorList>
            <consortium name="The Broad Institute Genome Sequencing Platform"/>
            <consortium name="The Broad Institute Genome Sequencing Center for Infectious Disease"/>
            <person name="Feldgarden M."/>
            <person name="Van der Auwera G.A."/>
            <person name="Mahillon J."/>
            <person name="Duprez V."/>
            <person name="Timmery S."/>
            <person name="Mattelet C."/>
            <person name="Dierick K."/>
            <person name="Sun M."/>
            <person name="Yu Z."/>
            <person name="Zhu L."/>
            <person name="Hu X."/>
            <person name="Shank E.B."/>
            <person name="Swiecicka I."/>
            <person name="Hansen B.M."/>
            <person name="Andrup L."/>
            <person name="Young S.K."/>
            <person name="Zeng Q."/>
            <person name="Gargeya S."/>
            <person name="Fitzgerald M."/>
            <person name="Haas B."/>
            <person name="Abouelleil A."/>
            <person name="Alvarado L."/>
            <person name="Arachchi H.M."/>
            <person name="Berlin A."/>
            <person name="Chapman S.B."/>
            <person name="Goldberg J."/>
            <person name="Griggs A."/>
            <person name="Gujja S."/>
            <person name="Hansen M."/>
            <person name="Howarth C."/>
            <person name="Imamovic A."/>
            <person name="Larimer J."/>
            <person name="McCowen C."/>
            <person name="Montmayeur A."/>
            <person name="Murphy C."/>
            <person name="Neiman D."/>
            <person name="Pearson M."/>
            <person name="Priest M."/>
            <person name="Roberts A."/>
            <person name="Saif S."/>
            <person name="Shea T."/>
            <person name="Sisk P."/>
            <person name="Sykes S."/>
            <person name="Wortman J."/>
            <person name="Nusbaum C."/>
            <person name="Birren B."/>
        </authorList>
    </citation>
    <scope>NUCLEOTIDE SEQUENCE [LARGE SCALE GENOMIC DNA]</scope>
    <source>
        <strain evidence="1 2">MC67</strain>
    </source>
</reference>
<gene>
    <name evidence="1" type="ORF">II3_03508</name>
</gene>
<sequence>MIKNGELDVNKETLGEKSYATDAHLQLLDKNNN</sequence>
<dbReference type="PATRIC" id="fig|1053219.3.peg.3585"/>
<evidence type="ECO:0000313" key="2">
    <source>
        <dbReference type="Proteomes" id="UP000006997"/>
    </source>
</evidence>
<dbReference type="AlphaFoldDB" id="J8FC18"/>
<organism evidence="1 2">
    <name type="scientific">Bacillus cereus MC67</name>
    <dbReference type="NCBI Taxonomy" id="1053219"/>
    <lineage>
        <taxon>Bacteria</taxon>
        <taxon>Bacillati</taxon>
        <taxon>Bacillota</taxon>
        <taxon>Bacilli</taxon>
        <taxon>Bacillales</taxon>
        <taxon>Bacillaceae</taxon>
        <taxon>Bacillus</taxon>
        <taxon>Bacillus cereus group</taxon>
    </lineage>
</organism>
<proteinExistence type="predicted"/>
<accession>J8FC18</accession>
<comment type="caution">
    <text evidence="1">The sequence shown here is derived from an EMBL/GenBank/DDBJ whole genome shotgun (WGS) entry which is preliminary data.</text>
</comment>
<name>J8FC18_BACCE</name>
<evidence type="ECO:0000313" key="1">
    <source>
        <dbReference type="EMBL" id="EJQ98594.1"/>
    </source>
</evidence>
<dbReference type="HOGENOM" id="CLU_3380370_0_0_9"/>